<keyword evidence="5" id="KW-1185">Reference proteome</keyword>
<dbReference type="RefSeq" id="WP_038986389.1">
    <property type="nucleotide sequence ID" value="NZ_JACAJN010000030.1"/>
</dbReference>
<gene>
    <name evidence="4" type="ORF">AV926_02965</name>
</gene>
<evidence type="ECO:0000259" key="3">
    <source>
        <dbReference type="Pfam" id="PF00326"/>
    </source>
</evidence>
<evidence type="ECO:0000313" key="4">
    <source>
        <dbReference type="EMBL" id="KZE83880.1"/>
    </source>
</evidence>
<dbReference type="SUPFAM" id="SSF53474">
    <property type="entry name" value="alpha/beta-Hydrolases"/>
    <property type="match status" value="1"/>
</dbReference>
<dbReference type="GO" id="GO:0004252">
    <property type="term" value="F:serine-type endopeptidase activity"/>
    <property type="evidence" value="ECO:0007669"/>
    <property type="project" value="TreeGrafter"/>
</dbReference>
<dbReference type="InterPro" id="IPR001375">
    <property type="entry name" value="Peptidase_S9_cat"/>
</dbReference>
<accession>A0A164AHT3</accession>
<dbReference type="Pfam" id="PF00326">
    <property type="entry name" value="Peptidase_S9"/>
    <property type="match status" value="1"/>
</dbReference>
<name>A0A164AHT3_9FLAO</name>
<dbReference type="Proteomes" id="UP000076630">
    <property type="component" value="Unassembled WGS sequence"/>
</dbReference>
<evidence type="ECO:0000256" key="2">
    <source>
        <dbReference type="SAM" id="MobiDB-lite"/>
    </source>
</evidence>
<dbReference type="EMBL" id="LQNU01000033">
    <property type="protein sequence ID" value="KZE83880.1"/>
    <property type="molecule type" value="Genomic_DNA"/>
</dbReference>
<dbReference type="PANTHER" id="PTHR42776:SF4">
    <property type="entry name" value="ACYLAMINO-ACID-RELEASING ENZYME"/>
    <property type="match status" value="1"/>
</dbReference>
<keyword evidence="1" id="KW-0378">Hydrolase</keyword>
<feature type="domain" description="Peptidase S9 prolyl oligopeptidase catalytic" evidence="3">
    <location>
        <begin position="787"/>
        <end position="956"/>
    </location>
</feature>
<dbReference type="GO" id="GO:0006508">
    <property type="term" value="P:proteolysis"/>
    <property type="evidence" value="ECO:0007669"/>
    <property type="project" value="InterPro"/>
</dbReference>
<organism evidence="4 5">
    <name type="scientific">Myroides marinus</name>
    <dbReference type="NCBI Taxonomy" id="703342"/>
    <lineage>
        <taxon>Bacteria</taxon>
        <taxon>Pseudomonadati</taxon>
        <taxon>Bacteroidota</taxon>
        <taxon>Flavobacteriia</taxon>
        <taxon>Flavobacteriales</taxon>
        <taxon>Flavobacteriaceae</taxon>
        <taxon>Myroides</taxon>
    </lineage>
</organism>
<comment type="caution">
    <text evidence="4">The sequence shown here is derived from an EMBL/GenBank/DDBJ whole genome shotgun (WGS) entry which is preliminary data.</text>
</comment>
<dbReference type="SUPFAM" id="SSF82171">
    <property type="entry name" value="DPP6 N-terminal domain-like"/>
    <property type="match status" value="1"/>
</dbReference>
<proteinExistence type="predicted"/>
<reference evidence="4 5" key="1">
    <citation type="submission" date="2016-01" db="EMBL/GenBank/DDBJ databases">
        <title>Whole genome sequencing of Myroides marinus L41.</title>
        <authorList>
            <person name="Hong K.W."/>
        </authorList>
    </citation>
    <scope>NUCLEOTIDE SEQUENCE [LARGE SCALE GENOMIC DNA]</scope>
    <source>
        <strain evidence="4 5">L41</strain>
    </source>
</reference>
<dbReference type="InterPro" id="IPR029058">
    <property type="entry name" value="AB_hydrolase_fold"/>
</dbReference>
<dbReference type="Gene3D" id="3.40.50.1820">
    <property type="entry name" value="alpha/beta hydrolase"/>
    <property type="match status" value="1"/>
</dbReference>
<dbReference type="AlphaFoldDB" id="A0A164AHT3"/>
<sequence>MKLTPTTKQSKRSNPSYFWKQLGLGLFVFGTLTAQAQKKPLDHSVYDGWQSIGAKAFSNNGEWVLYQVNPQEGDKTLYIETAKKTKQLVVPRGEKPVFTGTSNYSVFSIRPTYADLKAVRIKKKKEDEIAKDSLGIYNLKTGALVKKSDIKSFKVPEKKGDFLAYLLEPVKDTAKSKDKKDAKKPAAKKPGKDAPLELVLENLVTGEKISYKNVTDYYFDDNGQYLVFVTKDPTEKKKEDKKDDKKEEGKVEETKEVATEEKTKEEEKAKGPFGVFVVDLKTKAVKTILEGSGKYSQFSFDDSGKQLVFMGTNDDEKALVKKYELYYTNLTTGATVLASNTIKGMPKDWVVSENNKPRFSKNGGRLYLGIAPQPIAKDTTLIAEDHAVVDVWHYSEDYIQPQQLVNLDKELKRSFLATINLKDKSKLVPLANDNVNGSQLVDEGNANIVFNSSDFGRRVERQWDISGVSSYYIVDVNTGKEVEVVANLAGSARISPKGTAVVYYNSEEGNWYAYDVKTKITKQLNKGLNVSFADETFDMPDNASAYGIQAWTDNDESVLIRDRFDIWEFYLKSNKAPRMITNGYGRQNNIAFDILKLDDEKRSFSRSEQLVLAAFNETNKDAGFYTTEVSSTKAPKEVLMNAYNGYSSLFKAKEANVYGYVKGSFVEPTNLFVTEDLAKATQISDINKQQKDYNWGTSELVHWTTPKGYTSTGVLYKPEDFDAAKKYPMIVYFYEKVSENLNRYESPAPTPSRLNIPFFVSNGYLVFTPDISYVDGQPGKSAEEYINSGVEHLKKNSWVNGSKIAIQGQSWGGYQVAHLITVTDMYAAAWSGAPVSNMTSAYGGIRWQSGMSRQFQYEKTQSRIGKTLWDGYDLYVENSPLFKMPNVKTPVVIMANDNDGAVPWYQGIEMFMALRRLGKPAWMLNYNGDEHNLMKRQNRKDIQIRQQQFFDYYLKDGKAPVWMVKGVPATMKGKDWGFDLTDEQVK</sequence>
<dbReference type="OrthoDB" id="9812921at2"/>
<protein>
    <submittedName>
        <fullName evidence="4">Peptidase S9</fullName>
    </submittedName>
</protein>
<dbReference type="PANTHER" id="PTHR42776">
    <property type="entry name" value="SERINE PEPTIDASE S9 FAMILY MEMBER"/>
    <property type="match status" value="1"/>
</dbReference>
<evidence type="ECO:0000313" key="5">
    <source>
        <dbReference type="Proteomes" id="UP000076630"/>
    </source>
</evidence>
<evidence type="ECO:0000256" key="1">
    <source>
        <dbReference type="ARBA" id="ARBA00022801"/>
    </source>
</evidence>
<feature type="region of interest" description="Disordered" evidence="2">
    <location>
        <begin position="237"/>
        <end position="265"/>
    </location>
</feature>